<evidence type="ECO:0000256" key="7">
    <source>
        <dbReference type="ARBA" id="ARBA00033659"/>
    </source>
</evidence>
<dbReference type="InterPro" id="IPR036237">
    <property type="entry name" value="Xyl_isomerase-like_sf"/>
</dbReference>
<dbReference type="PANTHER" id="PTHR48408:SF1">
    <property type="entry name" value="XYLOSE ISOMERASE"/>
    <property type="match status" value="1"/>
</dbReference>
<dbReference type="InterPro" id="IPR013452">
    <property type="entry name" value="Xylose_isom_bac"/>
</dbReference>
<dbReference type="SUPFAM" id="SSF51658">
    <property type="entry name" value="Xylose isomerase-like"/>
    <property type="match status" value="1"/>
</dbReference>
<dbReference type="EMBL" id="LAZR01000181">
    <property type="protein sequence ID" value="KKN83683.1"/>
    <property type="molecule type" value="Genomic_DNA"/>
</dbReference>
<dbReference type="EC" id="5.3.1.5" evidence="2"/>
<keyword evidence="4" id="KW-0479">Metal-binding</keyword>
<dbReference type="FunFam" id="3.20.20.150:FF:000002">
    <property type="entry name" value="Xylose isomerase"/>
    <property type="match status" value="1"/>
</dbReference>
<keyword evidence="5" id="KW-0413">Isomerase</keyword>
<sequence>MSEQFFTNVEKIKFEGENSKNPFAFRYYDENQVVLGKTMKEHLRFAACYWHNFCSTGFDIFGEGTFDRPWIQPVGNQLELAEQKVKVAFEFYEKLGVPYFCFHDVDIAPEGKTLQESHDNVTHIANIIEKEMQRTGVKLLWGTANLFSNQRFCAGGATNPNPNTYAYAAAQVKHAMEITHRLGGENYVLWGGREGYDTLLNTDLAQESEQYARFLKMVVEHKKKIGFKGTLLIEPKPQEPTKHQYDYDTATVAGFLYKHGLQDEIKVNIEANHATLAGHSFHHEIAVACAEGIMGSIDANRGDMQNGWDTDQFPNDVAECTLVVYEILKMGGFTTGGFNFDTKLRRQSCERDDLFIGHIGGMDTMAKALLNAAAMIEGGELTDFVEKRYAGWKEDLGQSILNGEQSLESLSALVHENNIDPKQVSGRQELLENIVNRYV</sequence>
<comment type="catalytic activity">
    <reaction evidence="7">
        <text>alpha-D-xylose = alpha-D-xylulofuranose</text>
        <dbReference type="Rhea" id="RHEA:22816"/>
        <dbReference type="ChEBI" id="CHEBI:28518"/>
        <dbReference type="ChEBI" id="CHEBI:188998"/>
        <dbReference type="EC" id="5.3.1.5"/>
    </reaction>
</comment>
<comment type="caution">
    <text evidence="8">The sequence shown here is derived from an EMBL/GenBank/DDBJ whole genome shotgun (WGS) entry which is preliminary data.</text>
</comment>
<evidence type="ECO:0000256" key="5">
    <source>
        <dbReference type="ARBA" id="ARBA00023235"/>
    </source>
</evidence>
<dbReference type="HAMAP" id="MF_00455">
    <property type="entry name" value="Xylose_isom_A"/>
    <property type="match status" value="1"/>
</dbReference>
<evidence type="ECO:0000256" key="2">
    <source>
        <dbReference type="ARBA" id="ARBA00011958"/>
    </source>
</evidence>
<organism evidence="8">
    <name type="scientific">marine sediment metagenome</name>
    <dbReference type="NCBI Taxonomy" id="412755"/>
    <lineage>
        <taxon>unclassified sequences</taxon>
        <taxon>metagenomes</taxon>
        <taxon>ecological metagenomes</taxon>
    </lineage>
</organism>
<dbReference type="GO" id="GO:0046872">
    <property type="term" value="F:metal ion binding"/>
    <property type="evidence" value="ECO:0007669"/>
    <property type="project" value="UniProtKB-KW"/>
</dbReference>
<dbReference type="GO" id="GO:0042732">
    <property type="term" value="P:D-xylose metabolic process"/>
    <property type="evidence" value="ECO:0007669"/>
    <property type="project" value="UniProtKB-KW"/>
</dbReference>
<dbReference type="PRINTS" id="PR00688">
    <property type="entry name" value="XYLOSISMRASE"/>
</dbReference>
<keyword evidence="6" id="KW-0119">Carbohydrate metabolism</keyword>
<evidence type="ECO:0000256" key="1">
    <source>
        <dbReference type="ARBA" id="ARBA00005765"/>
    </source>
</evidence>
<evidence type="ECO:0000256" key="4">
    <source>
        <dbReference type="ARBA" id="ARBA00022723"/>
    </source>
</evidence>
<keyword evidence="3" id="KW-0859">Xylose metabolism</keyword>
<protein>
    <recommendedName>
        <fullName evidence="2">xylose isomerase</fullName>
        <ecNumber evidence="2">5.3.1.5</ecNumber>
    </recommendedName>
</protein>
<gene>
    <name evidence="8" type="ORF">LCGC14_0296190</name>
</gene>
<dbReference type="PROSITE" id="PS51415">
    <property type="entry name" value="XYLOSE_ISOMERASE"/>
    <property type="match status" value="1"/>
</dbReference>
<comment type="similarity">
    <text evidence="1">Belongs to the xylose isomerase family.</text>
</comment>
<dbReference type="Gene3D" id="3.20.20.150">
    <property type="entry name" value="Divalent-metal-dependent TIM barrel enzymes"/>
    <property type="match status" value="1"/>
</dbReference>
<dbReference type="NCBIfam" id="NF003998">
    <property type="entry name" value="PRK05474.1"/>
    <property type="match status" value="1"/>
</dbReference>
<dbReference type="NCBIfam" id="TIGR02630">
    <property type="entry name" value="xylose_isom_A"/>
    <property type="match status" value="1"/>
</dbReference>
<proteinExistence type="inferred from homology"/>
<dbReference type="InterPro" id="IPR001998">
    <property type="entry name" value="Xylose_isomerase"/>
</dbReference>
<dbReference type="PANTHER" id="PTHR48408">
    <property type="match status" value="1"/>
</dbReference>
<evidence type="ECO:0000256" key="3">
    <source>
        <dbReference type="ARBA" id="ARBA00022629"/>
    </source>
</evidence>
<evidence type="ECO:0000313" key="8">
    <source>
        <dbReference type="EMBL" id="KKN83683.1"/>
    </source>
</evidence>
<dbReference type="GO" id="GO:0009045">
    <property type="term" value="F:xylose isomerase activity"/>
    <property type="evidence" value="ECO:0007669"/>
    <property type="project" value="UniProtKB-EC"/>
</dbReference>
<reference evidence="8" key="1">
    <citation type="journal article" date="2015" name="Nature">
        <title>Complex archaea that bridge the gap between prokaryotes and eukaryotes.</title>
        <authorList>
            <person name="Spang A."/>
            <person name="Saw J.H."/>
            <person name="Jorgensen S.L."/>
            <person name="Zaremba-Niedzwiedzka K."/>
            <person name="Martijn J."/>
            <person name="Lind A.E."/>
            <person name="van Eijk R."/>
            <person name="Schleper C."/>
            <person name="Guy L."/>
            <person name="Ettema T.J."/>
        </authorList>
    </citation>
    <scope>NUCLEOTIDE SEQUENCE</scope>
</reference>
<accession>A0A0F9WXD8</accession>
<name>A0A0F9WXD8_9ZZZZ</name>
<evidence type="ECO:0000256" key="6">
    <source>
        <dbReference type="ARBA" id="ARBA00023277"/>
    </source>
</evidence>
<dbReference type="AlphaFoldDB" id="A0A0F9WXD8"/>